<evidence type="ECO:0000259" key="1">
    <source>
        <dbReference type="Pfam" id="PF21113"/>
    </source>
</evidence>
<keyword evidence="2" id="KW-0413">Isomerase</keyword>
<comment type="caution">
    <text evidence="2">The sequence shown here is derived from an EMBL/GenBank/DDBJ whole genome shotgun (WGS) entry which is preliminary data.</text>
</comment>
<dbReference type="InterPro" id="IPR048520">
    <property type="entry name" value="LarA_C"/>
</dbReference>
<dbReference type="InterPro" id="IPR048068">
    <property type="entry name" value="LarA-like"/>
</dbReference>
<reference evidence="2" key="1">
    <citation type="submission" date="2019-08" db="EMBL/GenBank/DDBJ databases">
        <authorList>
            <person name="Kucharzyk K."/>
            <person name="Murdoch R.W."/>
            <person name="Higgins S."/>
            <person name="Loffler F."/>
        </authorList>
    </citation>
    <scope>NUCLEOTIDE SEQUENCE</scope>
</reference>
<accession>A0A645DXV1</accession>
<evidence type="ECO:0000313" key="2">
    <source>
        <dbReference type="EMBL" id="MPM94099.1"/>
    </source>
</evidence>
<dbReference type="PANTHER" id="PTHR33171">
    <property type="entry name" value="LAR_N DOMAIN-CONTAINING PROTEIN"/>
    <property type="match status" value="1"/>
</dbReference>
<dbReference type="GO" id="GO:0050043">
    <property type="term" value="F:lactate racemase activity"/>
    <property type="evidence" value="ECO:0007669"/>
    <property type="project" value="UniProtKB-EC"/>
</dbReference>
<dbReference type="Gene3D" id="3.90.226.30">
    <property type="match status" value="1"/>
</dbReference>
<dbReference type="EC" id="5.1.2.1" evidence="2"/>
<proteinExistence type="predicted"/>
<dbReference type="InterPro" id="IPR043166">
    <property type="entry name" value="LarA-like_C"/>
</dbReference>
<organism evidence="2">
    <name type="scientific">bioreactor metagenome</name>
    <dbReference type="NCBI Taxonomy" id="1076179"/>
    <lineage>
        <taxon>unclassified sequences</taxon>
        <taxon>metagenomes</taxon>
        <taxon>ecological metagenomes</taxon>
    </lineage>
</organism>
<gene>
    <name evidence="2" type="primary">larA_31</name>
    <name evidence="2" type="ORF">SDC9_141242</name>
</gene>
<sequence length="223" mass="24068">MILNPSAVSGVLKDNPVHLDMLETARLLGIDFCVNMVQNAQGQPLGIFAGEMEAAHLKGIEFLRLIFGMKLSHSANIYLVTPGAPLNIDLYQSIKALVALTPVVKENDTIIFYSKCTEGINSEDMMAPFKGAPSLEAVVKTVTENYRIQMDHALLLCKLYQKGAGIIACSSNIEPGAFADLRMTTAESVDQAIKTAIKRCEAGAVKPALAIIPTPQRLVLGNR</sequence>
<dbReference type="EMBL" id="VSSQ01040790">
    <property type="protein sequence ID" value="MPM94099.1"/>
    <property type="molecule type" value="Genomic_DNA"/>
</dbReference>
<dbReference type="AlphaFoldDB" id="A0A645DXV1"/>
<protein>
    <submittedName>
        <fullName evidence="2">Lactate racemase</fullName>
        <ecNumber evidence="2">5.1.2.1</ecNumber>
    </submittedName>
</protein>
<name>A0A645DXV1_9ZZZZ</name>
<feature type="domain" description="Lactate racemase C-terminal" evidence="1">
    <location>
        <begin position="75"/>
        <end position="202"/>
    </location>
</feature>
<dbReference type="Pfam" id="PF21113">
    <property type="entry name" value="LarA_C"/>
    <property type="match status" value="1"/>
</dbReference>
<dbReference type="PANTHER" id="PTHR33171:SF17">
    <property type="entry name" value="LARA-LIKE N-TERMINAL DOMAIN-CONTAINING PROTEIN"/>
    <property type="match status" value="1"/>
</dbReference>